<dbReference type="Proteomes" id="UP000076761">
    <property type="component" value="Unassembled WGS sequence"/>
</dbReference>
<feature type="region of interest" description="Disordered" evidence="1">
    <location>
        <begin position="1"/>
        <end position="22"/>
    </location>
</feature>
<dbReference type="EMBL" id="KV425648">
    <property type="protein sequence ID" value="KZT19175.1"/>
    <property type="molecule type" value="Genomic_DNA"/>
</dbReference>
<feature type="compositionally biased region" description="Pro residues" evidence="1">
    <location>
        <begin position="85"/>
        <end position="100"/>
    </location>
</feature>
<reference evidence="2 3" key="1">
    <citation type="journal article" date="2016" name="Mol. Biol. Evol.">
        <title>Comparative Genomics of Early-Diverging Mushroom-Forming Fungi Provides Insights into the Origins of Lignocellulose Decay Capabilities.</title>
        <authorList>
            <person name="Nagy L.G."/>
            <person name="Riley R."/>
            <person name="Tritt A."/>
            <person name="Adam C."/>
            <person name="Daum C."/>
            <person name="Floudas D."/>
            <person name="Sun H."/>
            <person name="Yadav J.S."/>
            <person name="Pangilinan J."/>
            <person name="Larsson K.H."/>
            <person name="Matsuura K."/>
            <person name="Barry K."/>
            <person name="Labutti K."/>
            <person name="Kuo R."/>
            <person name="Ohm R.A."/>
            <person name="Bhattacharya S.S."/>
            <person name="Shirouzu T."/>
            <person name="Yoshinaga Y."/>
            <person name="Martin F.M."/>
            <person name="Grigoriev I.V."/>
            <person name="Hibbett D.S."/>
        </authorList>
    </citation>
    <scope>NUCLEOTIDE SEQUENCE [LARGE SCALE GENOMIC DNA]</scope>
    <source>
        <strain evidence="2 3">HHB14362 ss-1</strain>
    </source>
</reference>
<dbReference type="AlphaFoldDB" id="A0A165N4P6"/>
<dbReference type="InParanoid" id="A0A165N4P6"/>
<sequence>MVLSSIPSHSIHTIHGTLSGFSSGHNSSSYKVLEAIAPPPRSGNMAPQRISFPSKATPIATHSELESDSQISWKVVRRPTRVPPRRAPPPPPRKCVPPPPIEIKSDEADPFSDEATNYITLVDATPTPIIDLSSSYSPPIEIHIHPTSACSEPTSQPLASDSIFYQPPGLSLPYSEEQQRTAEHAARLKFVAGMLMTRVHCHVRPFRRRPVLDPWLNSSMKRAYVRSGLSRAVSVDAE</sequence>
<accession>A0A165N4P6</accession>
<organism evidence="2 3">
    <name type="scientific">Neolentinus lepideus HHB14362 ss-1</name>
    <dbReference type="NCBI Taxonomy" id="1314782"/>
    <lineage>
        <taxon>Eukaryota</taxon>
        <taxon>Fungi</taxon>
        <taxon>Dikarya</taxon>
        <taxon>Basidiomycota</taxon>
        <taxon>Agaricomycotina</taxon>
        <taxon>Agaricomycetes</taxon>
        <taxon>Gloeophyllales</taxon>
        <taxon>Gloeophyllaceae</taxon>
        <taxon>Neolentinus</taxon>
    </lineage>
</organism>
<protein>
    <submittedName>
        <fullName evidence="2">Uncharacterized protein</fullName>
    </submittedName>
</protein>
<feature type="region of interest" description="Disordered" evidence="1">
    <location>
        <begin position="78"/>
        <end position="100"/>
    </location>
</feature>
<keyword evidence="3" id="KW-1185">Reference proteome</keyword>
<evidence type="ECO:0000313" key="3">
    <source>
        <dbReference type="Proteomes" id="UP000076761"/>
    </source>
</evidence>
<name>A0A165N4P6_9AGAM</name>
<evidence type="ECO:0000313" key="2">
    <source>
        <dbReference type="EMBL" id="KZT19175.1"/>
    </source>
</evidence>
<proteinExistence type="predicted"/>
<dbReference type="OrthoDB" id="2668396at2759"/>
<evidence type="ECO:0000256" key="1">
    <source>
        <dbReference type="SAM" id="MobiDB-lite"/>
    </source>
</evidence>
<gene>
    <name evidence="2" type="ORF">NEOLEDRAFT_1142452</name>
</gene>
<dbReference type="STRING" id="1314782.A0A165N4P6"/>